<evidence type="ECO:0000259" key="7">
    <source>
        <dbReference type="Pfam" id="PF09335"/>
    </source>
</evidence>
<evidence type="ECO:0000256" key="5">
    <source>
        <dbReference type="ARBA" id="ARBA00023136"/>
    </source>
</evidence>
<sequence length="320" mass="35109">MDSFEDSEADIITTPPPPLCNLTEIEVERMDVEEVGREPSRPYSRCTKFIAVSVFVAIIIVALVLTDTKKHYTEFIEWVNDHKIEGALAFVALFSTSEVFFFPGSVLALGAGVAFGLYIGVLVVWIGAVIGQSLAFVIGRYLLRESVTRWLENHEKWAIVDKAIQKDGWKMVVLLRLAPYIPYNLLNYALSLTAIEFHEYFVVSAVAIIPGVCLYVYLGSLAKDIGEAVSKDSNDSVTYVAISASVSGAIVLLVVVLTVRYARRALRRELHESKPPEEQEDGLAIAGSDASETGISTISLVPLMTNSGNFIDESEIVSPV</sequence>
<feature type="transmembrane region" description="Helical" evidence="6">
    <location>
        <begin position="115"/>
        <end position="143"/>
    </location>
</feature>
<dbReference type="Pfam" id="PF09335">
    <property type="entry name" value="VTT_dom"/>
    <property type="match status" value="1"/>
</dbReference>
<keyword evidence="4 6" id="KW-1133">Transmembrane helix</keyword>
<feature type="transmembrane region" description="Helical" evidence="6">
    <location>
        <begin position="49"/>
        <end position="66"/>
    </location>
</feature>
<keyword evidence="2" id="KW-1003">Cell membrane</keyword>
<dbReference type="InterPro" id="IPR015414">
    <property type="entry name" value="TMEM64"/>
</dbReference>
<dbReference type="GO" id="GO:0005886">
    <property type="term" value="C:plasma membrane"/>
    <property type="evidence" value="ECO:0007669"/>
    <property type="project" value="UniProtKB-SubCell"/>
</dbReference>
<dbReference type="PANTHER" id="PTHR12677">
    <property type="entry name" value="GOLGI APPARATUS MEMBRANE PROTEIN TVP38-RELATED"/>
    <property type="match status" value="1"/>
</dbReference>
<feature type="transmembrane region" description="Helical" evidence="6">
    <location>
        <begin position="200"/>
        <end position="218"/>
    </location>
</feature>
<protein>
    <recommendedName>
        <fullName evidence="7">VTT domain-containing protein</fullName>
    </recommendedName>
</protein>
<evidence type="ECO:0000256" key="6">
    <source>
        <dbReference type="SAM" id="Phobius"/>
    </source>
</evidence>
<keyword evidence="5 6" id="KW-0472">Membrane</keyword>
<evidence type="ECO:0000256" key="4">
    <source>
        <dbReference type="ARBA" id="ARBA00022989"/>
    </source>
</evidence>
<feature type="transmembrane region" description="Helical" evidence="6">
    <location>
        <begin position="87"/>
        <end position="109"/>
    </location>
</feature>
<evidence type="ECO:0000256" key="2">
    <source>
        <dbReference type="ARBA" id="ARBA00022475"/>
    </source>
</evidence>
<name>A0A7S0MSD9_9CHLO</name>
<accession>A0A7S0MSD9</accession>
<gene>
    <name evidence="8" type="ORF">POBO1169_LOCUS787</name>
</gene>
<reference evidence="8" key="1">
    <citation type="submission" date="2021-01" db="EMBL/GenBank/DDBJ databases">
        <authorList>
            <person name="Corre E."/>
            <person name="Pelletier E."/>
            <person name="Niang G."/>
            <person name="Scheremetjew M."/>
            <person name="Finn R."/>
            <person name="Kale V."/>
            <person name="Holt S."/>
            <person name="Cochrane G."/>
            <person name="Meng A."/>
            <person name="Brown T."/>
            <person name="Cohen L."/>
        </authorList>
    </citation>
    <scope>NUCLEOTIDE SEQUENCE</scope>
    <source>
        <strain evidence="8">CCMP722</strain>
    </source>
</reference>
<organism evidence="8">
    <name type="scientific">Pyramimonas obovata</name>
    <dbReference type="NCBI Taxonomy" id="1411642"/>
    <lineage>
        <taxon>Eukaryota</taxon>
        <taxon>Viridiplantae</taxon>
        <taxon>Chlorophyta</taxon>
        <taxon>Pyramimonadophyceae</taxon>
        <taxon>Pyramimonadales</taxon>
        <taxon>Pyramimonadaceae</taxon>
        <taxon>Pyramimonas</taxon>
        <taxon>Pyramimonas incertae sedis</taxon>
    </lineage>
</organism>
<dbReference type="AlphaFoldDB" id="A0A7S0MSD9"/>
<evidence type="ECO:0000256" key="3">
    <source>
        <dbReference type="ARBA" id="ARBA00022692"/>
    </source>
</evidence>
<dbReference type="EMBL" id="HBFA01001621">
    <property type="protein sequence ID" value="CAD8648902.1"/>
    <property type="molecule type" value="Transcribed_RNA"/>
</dbReference>
<evidence type="ECO:0000313" key="8">
    <source>
        <dbReference type="EMBL" id="CAD8648902.1"/>
    </source>
</evidence>
<proteinExistence type="predicted"/>
<dbReference type="PANTHER" id="PTHR12677:SF59">
    <property type="entry name" value="GOLGI APPARATUS MEMBRANE PROTEIN TVP38-RELATED"/>
    <property type="match status" value="1"/>
</dbReference>
<comment type="subcellular location">
    <subcellularLocation>
        <location evidence="1">Cell membrane</location>
        <topology evidence="1">Multi-pass membrane protein</topology>
    </subcellularLocation>
</comment>
<feature type="transmembrane region" description="Helical" evidence="6">
    <location>
        <begin position="238"/>
        <end position="259"/>
    </location>
</feature>
<evidence type="ECO:0000256" key="1">
    <source>
        <dbReference type="ARBA" id="ARBA00004651"/>
    </source>
</evidence>
<dbReference type="InterPro" id="IPR032816">
    <property type="entry name" value="VTT_dom"/>
</dbReference>
<keyword evidence="3 6" id="KW-0812">Transmembrane</keyword>
<feature type="domain" description="VTT" evidence="7">
    <location>
        <begin position="102"/>
        <end position="220"/>
    </location>
</feature>